<gene>
    <name evidence="1" type="ORF">CRX57_08570</name>
</gene>
<proteinExistence type="predicted"/>
<comment type="caution">
    <text evidence="1">The sequence shown here is derived from an EMBL/GenBank/DDBJ whole genome shotgun (WGS) entry which is preliminary data.</text>
</comment>
<organism evidence="1 2">
    <name type="scientific">Pseudomonas putida</name>
    <name type="common">Arthrobacter siderocapsulatus</name>
    <dbReference type="NCBI Taxonomy" id="303"/>
    <lineage>
        <taxon>Bacteria</taxon>
        <taxon>Pseudomonadati</taxon>
        <taxon>Pseudomonadota</taxon>
        <taxon>Gammaproteobacteria</taxon>
        <taxon>Pseudomonadales</taxon>
        <taxon>Pseudomonadaceae</taxon>
        <taxon>Pseudomonas</taxon>
    </lineage>
</organism>
<reference evidence="2" key="1">
    <citation type="submission" date="2017-10" db="EMBL/GenBank/DDBJ databases">
        <title>FDA dAtabase for Regulatory Grade micrObial Sequences (FDA-ARGOS): Supporting development and validation of Infectious Disease Dx tests.</title>
        <authorList>
            <person name="Goldberg B."/>
            <person name="Campos J."/>
            <person name="Tallon L."/>
            <person name="Sadzewicz L."/>
            <person name="Ott S."/>
            <person name="Zhao X."/>
            <person name="Nagaraj S."/>
            <person name="Vavikolanu K."/>
            <person name="Aluvathingal J."/>
            <person name="Nadendla S."/>
            <person name="Geyer C."/>
            <person name="Sichtig H."/>
        </authorList>
    </citation>
    <scope>NUCLEOTIDE SEQUENCE [LARGE SCALE GENOMIC DNA]</scope>
    <source>
        <strain evidence="2">FDAARGOS_376</strain>
    </source>
</reference>
<sequence length="61" mass="6446">MQFKQNTIQILDAHGQVITTMVLPANIKLAQLASLKILGDISVRVLPGAASFRGICVGGVQ</sequence>
<dbReference type="EMBL" id="PDKZ01000002">
    <property type="protein sequence ID" value="PHH44035.1"/>
    <property type="molecule type" value="Genomic_DNA"/>
</dbReference>
<dbReference type="RefSeq" id="WP_098968443.1">
    <property type="nucleotide sequence ID" value="NZ_PDKZ01000002.1"/>
</dbReference>
<dbReference type="Proteomes" id="UP000222460">
    <property type="component" value="Unassembled WGS sequence"/>
</dbReference>
<name>A0A2C5WC77_PSEPU</name>
<evidence type="ECO:0000313" key="2">
    <source>
        <dbReference type="Proteomes" id="UP000222460"/>
    </source>
</evidence>
<protein>
    <submittedName>
        <fullName evidence="1">Uncharacterized protein</fullName>
    </submittedName>
</protein>
<dbReference type="AlphaFoldDB" id="A0A2C5WC77"/>
<accession>A0A2C5WC77</accession>
<evidence type="ECO:0000313" key="1">
    <source>
        <dbReference type="EMBL" id="PHH44035.1"/>
    </source>
</evidence>